<proteinExistence type="predicted"/>
<dbReference type="RefSeq" id="WP_146584122.1">
    <property type="nucleotide sequence ID" value="NZ_SJPO01000001.1"/>
</dbReference>
<dbReference type="Proteomes" id="UP000318478">
    <property type="component" value="Unassembled WGS sequence"/>
</dbReference>
<keyword evidence="3" id="KW-1185">Reference proteome</keyword>
<organism evidence="2 3">
    <name type="scientific">Posidoniimonas polymericola</name>
    <dbReference type="NCBI Taxonomy" id="2528002"/>
    <lineage>
        <taxon>Bacteria</taxon>
        <taxon>Pseudomonadati</taxon>
        <taxon>Planctomycetota</taxon>
        <taxon>Planctomycetia</taxon>
        <taxon>Pirellulales</taxon>
        <taxon>Lacipirellulaceae</taxon>
        <taxon>Posidoniimonas</taxon>
    </lineage>
</organism>
<dbReference type="EMBL" id="SJPO01000001">
    <property type="protein sequence ID" value="TWT85896.1"/>
    <property type="molecule type" value="Genomic_DNA"/>
</dbReference>
<accession>A0A5C5ZFC6</accession>
<sequence precursor="true">MRVASAFLAALAGLGLVAQQAMAVAILSPADTIIGVDFDGPHSKSSYPGGENPGFAIDGTASKYLNFAGSNSGFIVTPSIGSSTVQSMVLTSANDDATRDPTSFQLFGTNDPIVSLDNSLGIDESWTPIDGFDLTGGFEVPAARNTVGPVIPLTNAAGAFTSYKLLFPTVGGSNLMQIGEVDFFASTDGTGSDLLTPGDPILAIDADLAPDSEYPGAESPAKLIDGDGGSKYLNFGKENAGFIVTPAMGAEVVKTFRLTTANDAEARDPSSWQLYGTNDPIQSLDNSQADGGEVWTLLDEGAVALPTDRNALGPFVKVDNDSAYASYMMVFPTLRDVDGANSLQFSEVQFFSTSIPEPTTAGLALLASICGMGILRGRRG</sequence>
<evidence type="ECO:0008006" key="4">
    <source>
        <dbReference type="Google" id="ProtNLM"/>
    </source>
</evidence>
<dbReference type="OrthoDB" id="260911at2"/>
<evidence type="ECO:0000256" key="1">
    <source>
        <dbReference type="SAM" id="SignalP"/>
    </source>
</evidence>
<dbReference type="Gene3D" id="2.60.120.260">
    <property type="entry name" value="Galactose-binding domain-like"/>
    <property type="match status" value="1"/>
</dbReference>
<gene>
    <name evidence="2" type="ORF">Pla123a_07030</name>
</gene>
<name>A0A5C5ZFC6_9BACT</name>
<dbReference type="AlphaFoldDB" id="A0A5C5ZFC6"/>
<reference evidence="2 3" key="1">
    <citation type="submission" date="2019-02" db="EMBL/GenBank/DDBJ databases">
        <title>Deep-cultivation of Planctomycetes and their phenomic and genomic characterization uncovers novel biology.</title>
        <authorList>
            <person name="Wiegand S."/>
            <person name="Jogler M."/>
            <person name="Boedeker C."/>
            <person name="Pinto D."/>
            <person name="Vollmers J."/>
            <person name="Rivas-Marin E."/>
            <person name="Kohn T."/>
            <person name="Peeters S.H."/>
            <person name="Heuer A."/>
            <person name="Rast P."/>
            <person name="Oberbeckmann S."/>
            <person name="Bunk B."/>
            <person name="Jeske O."/>
            <person name="Meyerdierks A."/>
            <person name="Storesund J.E."/>
            <person name="Kallscheuer N."/>
            <person name="Luecker S."/>
            <person name="Lage O.M."/>
            <person name="Pohl T."/>
            <person name="Merkel B.J."/>
            <person name="Hornburger P."/>
            <person name="Mueller R.-W."/>
            <person name="Bruemmer F."/>
            <person name="Labrenz M."/>
            <person name="Spormann A.M."/>
            <person name="Op Den Camp H."/>
            <person name="Overmann J."/>
            <person name="Amann R."/>
            <person name="Jetten M.S.M."/>
            <person name="Mascher T."/>
            <person name="Medema M.H."/>
            <person name="Devos D.P."/>
            <person name="Kaster A.-K."/>
            <person name="Ovreas L."/>
            <person name="Rohde M."/>
            <person name="Galperin M.Y."/>
            <person name="Jogler C."/>
        </authorList>
    </citation>
    <scope>NUCLEOTIDE SEQUENCE [LARGE SCALE GENOMIC DNA]</scope>
    <source>
        <strain evidence="2 3">Pla123a</strain>
    </source>
</reference>
<feature type="signal peptide" evidence="1">
    <location>
        <begin position="1"/>
        <end position="23"/>
    </location>
</feature>
<protein>
    <recommendedName>
        <fullName evidence="4">PEP-CTERM protein-sorting domain-containing protein</fullName>
    </recommendedName>
</protein>
<keyword evidence="1" id="KW-0732">Signal</keyword>
<comment type="caution">
    <text evidence="2">The sequence shown here is derived from an EMBL/GenBank/DDBJ whole genome shotgun (WGS) entry which is preliminary data.</text>
</comment>
<feature type="chain" id="PRO_5022915135" description="PEP-CTERM protein-sorting domain-containing protein" evidence="1">
    <location>
        <begin position="24"/>
        <end position="380"/>
    </location>
</feature>
<evidence type="ECO:0000313" key="2">
    <source>
        <dbReference type="EMBL" id="TWT85896.1"/>
    </source>
</evidence>
<evidence type="ECO:0000313" key="3">
    <source>
        <dbReference type="Proteomes" id="UP000318478"/>
    </source>
</evidence>